<protein>
    <recommendedName>
        <fullName evidence="2">ERAP1-like C-terminal domain-containing protein</fullName>
    </recommendedName>
</protein>
<feature type="domain" description="ERAP1-like C-terminal" evidence="2">
    <location>
        <begin position="22"/>
        <end position="240"/>
    </location>
</feature>
<proteinExistence type="inferred from homology"/>
<dbReference type="PANTHER" id="PTHR11533">
    <property type="entry name" value="PROTEASE M1 ZINC METALLOPROTEASE"/>
    <property type="match status" value="1"/>
</dbReference>
<dbReference type="Pfam" id="PF11838">
    <property type="entry name" value="ERAP1_C"/>
    <property type="match status" value="1"/>
</dbReference>
<comment type="similarity">
    <text evidence="1">Belongs to the peptidase M1 family.</text>
</comment>
<gene>
    <name evidence="3" type="ORF">OUZ56_028681</name>
</gene>
<dbReference type="Gene3D" id="1.25.50.20">
    <property type="match status" value="1"/>
</dbReference>
<evidence type="ECO:0000259" key="2">
    <source>
        <dbReference type="Pfam" id="PF11838"/>
    </source>
</evidence>
<keyword evidence="4" id="KW-1185">Reference proteome</keyword>
<evidence type="ECO:0000313" key="3">
    <source>
        <dbReference type="EMBL" id="KAK4036637.1"/>
    </source>
</evidence>
<sequence length="266" mass="30241">MAPNAVKYGLIRDQLIADHQRFADNRAQLLDDAFNLALIELLPYARLLILRCMKNENEYVPSQAVLSEFNYVDTMLYNFAEFPSWKLTPHFDNLSRIDAVNRRLGVTDCFQNSLTTYATLMTQPDNIAQIISPKEKSTVLHTAIENEGQVEYDFAFQQYKNTGDTGFLVAMCASKQATWGGSKRLLRLLEMLLDPNSSIRPSDVNTGFNNVENKPIGNEIALHFLINRWDDIQNAVKQNIEIVETNIKWVSLNQGKIGIWLAANQP</sequence>
<organism evidence="3 4">
    <name type="scientific">Daphnia magna</name>
    <dbReference type="NCBI Taxonomy" id="35525"/>
    <lineage>
        <taxon>Eukaryota</taxon>
        <taxon>Metazoa</taxon>
        <taxon>Ecdysozoa</taxon>
        <taxon>Arthropoda</taxon>
        <taxon>Crustacea</taxon>
        <taxon>Branchiopoda</taxon>
        <taxon>Diplostraca</taxon>
        <taxon>Cladocera</taxon>
        <taxon>Anomopoda</taxon>
        <taxon>Daphniidae</taxon>
        <taxon>Daphnia</taxon>
    </lineage>
</organism>
<dbReference type="Proteomes" id="UP001234178">
    <property type="component" value="Unassembled WGS sequence"/>
</dbReference>
<dbReference type="PANTHER" id="PTHR11533:SF294">
    <property type="entry name" value="THYROTROPIN-RELEASING HORMONE-DEGRADING ECTOENZYME"/>
    <property type="match status" value="1"/>
</dbReference>
<evidence type="ECO:0000313" key="4">
    <source>
        <dbReference type="Proteomes" id="UP001234178"/>
    </source>
</evidence>
<evidence type="ECO:0000256" key="1">
    <source>
        <dbReference type="ARBA" id="ARBA00010136"/>
    </source>
</evidence>
<reference evidence="3 4" key="1">
    <citation type="journal article" date="2023" name="Nucleic Acids Res.">
        <title>The hologenome of Daphnia magna reveals possible DNA methylation and microbiome-mediated evolution of the host genome.</title>
        <authorList>
            <person name="Chaturvedi A."/>
            <person name="Li X."/>
            <person name="Dhandapani V."/>
            <person name="Marshall H."/>
            <person name="Kissane S."/>
            <person name="Cuenca-Cambronero M."/>
            <person name="Asole G."/>
            <person name="Calvet F."/>
            <person name="Ruiz-Romero M."/>
            <person name="Marangio P."/>
            <person name="Guigo R."/>
            <person name="Rago D."/>
            <person name="Mirbahai L."/>
            <person name="Eastwood N."/>
            <person name="Colbourne J.K."/>
            <person name="Zhou J."/>
            <person name="Mallon E."/>
            <person name="Orsini L."/>
        </authorList>
    </citation>
    <scope>NUCLEOTIDE SEQUENCE [LARGE SCALE GENOMIC DNA]</scope>
    <source>
        <strain evidence="3">LRV0_1</strain>
    </source>
</reference>
<comment type="caution">
    <text evidence="3">The sequence shown here is derived from an EMBL/GenBank/DDBJ whole genome shotgun (WGS) entry which is preliminary data.</text>
</comment>
<dbReference type="InterPro" id="IPR050344">
    <property type="entry name" value="Peptidase_M1_aminopeptidases"/>
</dbReference>
<accession>A0ABR0B4P6</accession>
<name>A0ABR0B4P6_9CRUS</name>
<dbReference type="InterPro" id="IPR024571">
    <property type="entry name" value="ERAP1-like_C_dom"/>
</dbReference>
<dbReference type="EMBL" id="JAOYFB010000040">
    <property type="protein sequence ID" value="KAK4036637.1"/>
    <property type="molecule type" value="Genomic_DNA"/>
</dbReference>